<evidence type="ECO:0000313" key="3">
    <source>
        <dbReference type="EMBL" id="RAK56658.1"/>
    </source>
</evidence>
<evidence type="ECO:0000256" key="1">
    <source>
        <dbReference type="SAM" id="Coils"/>
    </source>
</evidence>
<dbReference type="OrthoDB" id="7172192at2"/>
<keyword evidence="1" id="KW-0175">Coiled coil</keyword>
<sequence>MISLLAALALFSAQAPAAADPSVAAPPASASNPDYPAGAPTEPYQFVSWCYGMLRGYVDRRDEVWPEVRRIESTYRKPGSNLAEDLKVYDNQLAQAQKDLVLFQRAMTAAEKASLRPINTLGARALRKGMNQWSFGENIPAAQRAQAWMGWTLPAMCQTQAAELEKRAVLMGASFQVNADPVTAEAPASATP</sequence>
<protein>
    <submittedName>
        <fullName evidence="3">Uncharacterized protein</fullName>
    </submittedName>
</protein>
<dbReference type="EMBL" id="QFYR01000001">
    <property type="protein sequence ID" value="RAK56658.1"/>
    <property type="molecule type" value="Genomic_DNA"/>
</dbReference>
<feature type="coiled-coil region" evidence="1">
    <location>
        <begin position="86"/>
        <end position="113"/>
    </location>
</feature>
<dbReference type="AlphaFoldDB" id="A0A328AUQ0"/>
<keyword evidence="4" id="KW-1185">Reference proteome</keyword>
<organism evidence="3 4">
    <name type="scientific">Phenylobacterium deserti</name>
    <dbReference type="NCBI Taxonomy" id="1914756"/>
    <lineage>
        <taxon>Bacteria</taxon>
        <taxon>Pseudomonadati</taxon>
        <taxon>Pseudomonadota</taxon>
        <taxon>Alphaproteobacteria</taxon>
        <taxon>Caulobacterales</taxon>
        <taxon>Caulobacteraceae</taxon>
        <taxon>Phenylobacterium</taxon>
    </lineage>
</organism>
<feature type="chain" id="PRO_5016331776" evidence="2">
    <location>
        <begin position="18"/>
        <end position="192"/>
    </location>
</feature>
<comment type="caution">
    <text evidence="3">The sequence shown here is derived from an EMBL/GenBank/DDBJ whole genome shotgun (WGS) entry which is preliminary data.</text>
</comment>
<evidence type="ECO:0000313" key="4">
    <source>
        <dbReference type="Proteomes" id="UP000249725"/>
    </source>
</evidence>
<gene>
    <name evidence="3" type="ORF">DJ018_01375</name>
</gene>
<evidence type="ECO:0000256" key="2">
    <source>
        <dbReference type="SAM" id="SignalP"/>
    </source>
</evidence>
<reference evidence="4" key="1">
    <citation type="submission" date="2018-05" db="EMBL/GenBank/DDBJ databases">
        <authorList>
            <person name="Li X."/>
        </authorList>
    </citation>
    <scope>NUCLEOTIDE SEQUENCE [LARGE SCALE GENOMIC DNA]</scope>
    <source>
        <strain evidence="4">YIM 73061</strain>
    </source>
</reference>
<dbReference type="Proteomes" id="UP000249725">
    <property type="component" value="Unassembled WGS sequence"/>
</dbReference>
<feature type="signal peptide" evidence="2">
    <location>
        <begin position="1"/>
        <end position="17"/>
    </location>
</feature>
<name>A0A328AUQ0_9CAUL</name>
<accession>A0A328AUQ0</accession>
<keyword evidence="2" id="KW-0732">Signal</keyword>
<proteinExistence type="predicted"/>
<dbReference type="RefSeq" id="WP_111513009.1">
    <property type="nucleotide sequence ID" value="NZ_QFYR01000001.1"/>
</dbReference>